<keyword evidence="1" id="KW-1133">Transmembrane helix</keyword>
<dbReference type="KEGG" id="spue:AB5L97_13630"/>
<proteinExistence type="predicted"/>
<dbReference type="RefSeq" id="WP_369045065.1">
    <property type="nucleotide sequence ID" value="NZ_CP163302.1"/>
</dbReference>
<keyword evidence="1" id="KW-0812">Transmembrane</keyword>
<evidence type="ECO:0000313" key="3">
    <source>
        <dbReference type="EMBL" id="XDP44311.1"/>
    </source>
</evidence>
<reference evidence="3" key="1">
    <citation type="submission" date="2024-07" db="EMBL/GenBank/DDBJ databases">
        <authorList>
            <person name="fu j."/>
        </authorList>
    </citation>
    <scope>NUCLEOTIDE SEQUENCE</scope>
    <source>
        <strain evidence="3">P10A9</strain>
    </source>
</reference>
<feature type="domain" description="TadE-like" evidence="2">
    <location>
        <begin position="11"/>
        <end position="53"/>
    </location>
</feature>
<dbReference type="Pfam" id="PF07811">
    <property type="entry name" value="TadE"/>
    <property type="match status" value="1"/>
</dbReference>
<evidence type="ECO:0000259" key="2">
    <source>
        <dbReference type="Pfam" id="PF07811"/>
    </source>
</evidence>
<accession>A0AB39KZM5</accession>
<dbReference type="EMBL" id="CP163302">
    <property type="protein sequence ID" value="XDP44311.1"/>
    <property type="molecule type" value="Genomic_DNA"/>
</dbReference>
<feature type="transmembrane region" description="Helical" evidence="1">
    <location>
        <begin position="12"/>
        <end position="32"/>
    </location>
</feature>
<dbReference type="InterPro" id="IPR012495">
    <property type="entry name" value="TadE-like_dom"/>
</dbReference>
<gene>
    <name evidence="3" type="ORF">AB5L97_13630</name>
</gene>
<organism evidence="3">
    <name type="scientific">Sinomonas puerhi</name>
    <dbReference type="NCBI Taxonomy" id="3238584"/>
    <lineage>
        <taxon>Bacteria</taxon>
        <taxon>Bacillati</taxon>
        <taxon>Actinomycetota</taxon>
        <taxon>Actinomycetes</taxon>
        <taxon>Micrococcales</taxon>
        <taxon>Micrococcaceae</taxon>
        <taxon>Sinomonas</taxon>
    </lineage>
</organism>
<name>A0AB39KZM5_9MICC</name>
<keyword evidence="1" id="KW-0472">Membrane</keyword>
<sequence>MKSRRAAKDRGAVAVEFVLVAPLFFAVMLGIVEFANFFRVQISVTQAAREAARSMAISNSQSTAAAAATAAAPTVGPLSYSFSPSSCAPNQTVTVSIQYSMPSLTGIAGPWTVSGVSAMRCGG</sequence>
<dbReference type="AlphaFoldDB" id="A0AB39KZM5"/>
<evidence type="ECO:0000256" key="1">
    <source>
        <dbReference type="SAM" id="Phobius"/>
    </source>
</evidence>
<protein>
    <submittedName>
        <fullName evidence="3">TadE family protein</fullName>
    </submittedName>
</protein>